<protein>
    <recommendedName>
        <fullName evidence="4">DUF3006 domain-containing protein</fullName>
    </recommendedName>
</protein>
<gene>
    <name evidence="2" type="ORF">GCM10010842_29430</name>
</gene>
<evidence type="ECO:0000313" key="2">
    <source>
        <dbReference type="EMBL" id="GGN42717.1"/>
    </source>
</evidence>
<evidence type="ECO:0000313" key="3">
    <source>
        <dbReference type="Proteomes" id="UP000645517"/>
    </source>
</evidence>
<dbReference type="EMBL" id="BMOR01000016">
    <property type="protein sequence ID" value="GGN42717.1"/>
    <property type="molecule type" value="Genomic_DNA"/>
</dbReference>
<dbReference type="InterPro" id="IPR021377">
    <property type="entry name" value="DUF3006"/>
</dbReference>
<evidence type="ECO:0008006" key="4">
    <source>
        <dbReference type="Google" id="ProtNLM"/>
    </source>
</evidence>
<dbReference type="Pfam" id="PF11213">
    <property type="entry name" value="DUF3006"/>
    <property type="match status" value="1"/>
</dbReference>
<feature type="region of interest" description="Disordered" evidence="1">
    <location>
        <begin position="64"/>
        <end position="93"/>
    </location>
</feature>
<proteinExistence type="predicted"/>
<name>A0ABQ2JDD4_9DEIO</name>
<reference evidence="3" key="1">
    <citation type="journal article" date="2019" name="Int. J. Syst. Evol. Microbiol.">
        <title>The Global Catalogue of Microorganisms (GCM) 10K type strain sequencing project: providing services to taxonomists for standard genome sequencing and annotation.</title>
        <authorList>
            <consortium name="The Broad Institute Genomics Platform"/>
            <consortium name="The Broad Institute Genome Sequencing Center for Infectious Disease"/>
            <person name="Wu L."/>
            <person name="Ma J."/>
        </authorList>
    </citation>
    <scope>NUCLEOTIDE SEQUENCE [LARGE SCALE GENOMIC DNA]</scope>
    <source>
        <strain evidence="3">JCM 16918</strain>
    </source>
</reference>
<keyword evidence="3" id="KW-1185">Reference proteome</keyword>
<organism evidence="2 3">
    <name type="scientific">Deinococcus daejeonensis</name>
    <dbReference type="NCBI Taxonomy" id="1007098"/>
    <lineage>
        <taxon>Bacteria</taxon>
        <taxon>Thermotogati</taxon>
        <taxon>Deinococcota</taxon>
        <taxon>Deinococci</taxon>
        <taxon>Deinococcales</taxon>
        <taxon>Deinococcaceae</taxon>
        <taxon>Deinococcus</taxon>
    </lineage>
</organism>
<accession>A0ABQ2JDD4</accession>
<dbReference type="RefSeq" id="WP_189058102.1">
    <property type="nucleotide sequence ID" value="NZ_BMOR01000016.1"/>
</dbReference>
<evidence type="ECO:0000256" key="1">
    <source>
        <dbReference type="SAM" id="MobiDB-lite"/>
    </source>
</evidence>
<comment type="caution">
    <text evidence="2">The sequence shown here is derived from an EMBL/GenBank/DDBJ whole genome shotgun (WGS) entry which is preliminary data.</text>
</comment>
<dbReference type="Proteomes" id="UP000645517">
    <property type="component" value="Unassembled WGS sequence"/>
</dbReference>
<sequence>MADQHESPAPATVTVDAVEGDVVRVELPGGTTQDWPRHDLPRDVQEGDVVHVHVQDGQRHVRIDRPETRRRTQHAQAELTDLNAGSPDGEVNL</sequence>